<name>A0A972FRT3_9GAMM</name>
<feature type="domain" description="Novel toxin 15" evidence="1">
    <location>
        <begin position="59"/>
        <end position="199"/>
    </location>
</feature>
<dbReference type="Pfam" id="PF15604">
    <property type="entry name" value="Ntox15"/>
    <property type="match status" value="1"/>
</dbReference>
<comment type="caution">
    <text evidence="2">The sequence shown here is derived from an EMBL/GenBank/DDBJ whole genome shotgun (WGS) entry which is preliminary data.</text>
</comment>
<dbReference type="Proteomes" id="UP000737113">
    <property type="component" value="Unassembled WGS sequence"/>
</dbReference>
<organism evidence="2 3">
    <name type="scientific">Shewanella salipaludis</name>
    <dbReference type="NCBI Taxonomy" id="2723052"/>
    <lineage>
        <taxon>Bacteria</taxon>
        <taxon>Pseudomonadati</taxon>
        <taxon>Pseudomonadota</taxon>
        <taxon>Gammaproteobacteria</taxon>
        <taxon>Alteromonadales</taxon>
        <taxon>Shewanellaceae</taxon>
        <taxon>Shewanella</taxon>
    </lineage>
</organism>
<evidence type="ECO:0000313" key="3">
    <source>
        <dbReference type="Proteomes" id="UP000737113"/>
    </source>
</evidence>
<protein>
    <recommendedName>
        <fullName evidence="1">Novel toxin 15 domain-containing protein</fullName>
    </recommendedName>
</protein>
<dbReference type="AlphaFoldDB" id="A0A972FRT3"/>
<sequence>MAVALIPGKFADKALEPVIKKLDKVELPGTKALTAAKASLMKKHKVACFKKNKKGSDVEYDRQLQGQQDGINKMSVKEYLDNRESYKAIGRKGTGQAQDKARKNFKEDLIKEYNDELLAEGEYIGQEALDKATELALNDMNTLNALHNPDMIAGGNDVVFDLGDASVNQSIGSQWKTNGGETLSRVDLMDIEAKKALEELGPDTLMDVDLHRCK</sequence>
<evidence type="ECO:0000313" key="2">
    <source>
        <dbReference type="EMBL" id="NMH64084.1"/>
    </source>
</evidence>
<dbReference type="InterPro" id="IPR028949">
    <property type="entry name" value="Ntox15"/>
</dbReference>
<keyword evidence="3" id="KW-1185">Reference proteome</keyword>
<gene>
    <name evidence="2" type="ORF">HC757_02690</name>
</gene>
<evidence type="ECO:0000259" key="1">
    <source>
        <dbReference type="Pfam" id="PF15604"/>
    </source>
</evidence>
<proteinExistence type="predicted"/>
<accession>A0A972FRT3</accession>
<reference evidence="2" key="1">
    <citation type="submission" date="2020-04" db="EMBL/GenBank/DDBJ databases">
        <title>Description of Shewanella salipaludis sp. nov., isolated from a salt marsh.</title>
        <authorList>
            <person name="Park S."/>
            <person name="Yoon J.-H."/>
        </authorList>
    </citation>
    <scope>NUCLEOTIDE SEQUENCE</scope>
    <source>
        <strain evidence="2">SHSM-M6</strain>
    </source>
</reference>
<dbReference type="EMBL" id="JAAXYH010000001">
    <property type="protein sequence ID" value="NMH64084.1"/>
    <property type="molecule type" value="Genomic_DNA"/>
</dbReference>